<evidence type="ECO:0008006" key="13">
    <source>
        <dbReference type="Google" id="ProtNLM"/>
    </source>
</evidence>
<comment type="subcellular location">
    <subcellularLocation>
        <location evidence="1">Cytoplasm</location>
    </subcellularLocation>
</comment>
<proteinExistence type="predicted"/>
<dbReference type="InterPro" id="IPR009057">
    <property type="entry name" value="Homeodomain-like_sf"/>
</dbReference>
<keyword evidence="4" id="KW-0902">Two-component regulatory system</keyword>
<evidence type="ECO:0000256" key="8">
    <source>
        <dbReference type="PROSITE-ProRule" id="PRU00169"/>
    </source>
</evidence>
<feature type="domain" description="Response regulatory" evidence="10">
    <location>
        <begin position="3"/>
        <end position="120"/>
    </location>
</feature>
<dbReference type="PRINTS" id="PR00032">
    <property type="entry name" value="HTHARAC"/>
</dbReference>
<dbReference type="GO" id="GO:0043565">
    <property type="term" value="F:sequence-specific DNA binding"/>
    <property type="evidence" value="ECO:0007669"/>
    <property type="project" value="InterPro"/>
</dbReference>
<dbReference type="Pfam" id="PF12833">
    <property type="entry name" value="HTH_18"/>
    <property type="match status" value="1"/>
</dbReference>
<dbReference type="InterPro" id="IPR001789">
    <property type="entry name" value="Sig_transdc_resp-reg_receiver"/>
</dbReference>
<evidence type="ECO:0000313" key="12">
    <source>
        <dbReference type="Proteomes" id="UP000683139"/>
    </source>
</evidence>
<evidence type="ECO:0000313" key="11">
    <source>
        <dbReference type="EMBL" id="GIP19209.1"/>
    </source>
</evidence>
<protein>
    <recommendedName>
        <fullName evidence="13">DNA-binding response regulator</fullName>
    </recommendedName>
</protein>
<keyword evidence="2" id="KW-0963">Cytoplasm</keyword>
<dbReference type="InterPro" id="IPR018060">
    <property type="entry name" value="HTH_AraC"/>
</dbReference>
<organism evidence="11 12">
    <name type="scientific">Paenibacillus montaniterrae</name>
    <dbReference type="NCBI Taxonomy" id="429341"/>
    <lineage>
        <taxon>Bacteria</taxon>
        <taxon>Bacillati</taxon>
        <taxon>Bacillota</taxon>
        <taxon>Bacilli</taxon>
        <taxon>Bacillales</taxon>
        <taxon>Paenibacillaceae</taxon>
        <taxon>Paenibacillus</taxon>
    </lineage>
</organism>
<dbReference type="InterPro" id="IPR020449">
    <property type="entry name" value="Tscrpt_reg_AraC-type_HTH"/>
</dbReference>
<gene>
    <name evidence="11" type="ORF">J40TS1_48510</name>
</gene>
<dbReference type="PROSITE" id="PS00041">
    <property type="entry name" value="HTH_ARAC_FAMILY_1"/>
    <property type="match status" value="1"/>
</dbReference>
<feature type="modified residue" description="4-aspartylphosphate" evidence="8">
    <location>
        <position position="55"/>
    </location>
</feature>
<dbReference type="InterPro" id="IPR011006">
    <property type="entry name" value="CheY-like_superfamily"/>
</dbReference>
<dbReference type="GO" id="GO:0000160">
    <property type="term" value="P:phosphorelay signal transduction system"/>
    <property type="evidence" value="ECO:0007669"/>
    <property type="project" value="UniProtKB-KW"/>
</dbReference>
<dbReference type="Proteomes" id="UP000683139">
    <property type="component" value="Unassembled WGS sequence"/>
</dbReference>
<evidence type="ECO:0000259" key="9">
    <source>
        <dbReference type="PROSITE" id="PS01124"/>
    </source>
</evidence>
<dbReference type="GO" id="GO:0005737">
    <property type="term" value="C:cytoplasm"/>
    <property type="evidence" value="ECO:0007669"/>
    <property type="project" value="UniProtKB-SubCell"/>
</dbReference>
<evidence type="ECO:0000256" key="3">
    <source>
        <dbReference type="ARBA" id="ARBA00022553"/>
    </source>
</evidence>
<evidence type="ECO:0000256" key="1">
    <source>
        <dbReference type="ARBA" id="ARBA00004496"/>
    </source>
</evidence>
<keyword evidence="5" id="KW-0805">Transcription regulation</keyword>
<dbReference type="CDD" id="cd17536">
    <property type="entry name" value="REC_YesN-like"/>
    <property type="match status" value="1"/>
</dbReference>
<evidence type="ECO:0000256" key="6">
    <source>
        <dbReference type="ARBA" id="ARBA00023125"/>
    </source>
</evidence>
<keyword evidence="7" id="KW-0804">Transcription</keyword>
<dbReference type="AlphaFoldDB" id="A0A920D1R9"/>
<accession>A0A920D1R9</accession>
<feature type="domain" description="HTH araC/xylS-type" evidence="9">
    <location>
        <begin position="293"/>
        <end position="391"/>
    </location>
</feature>
<dbReference type="PROSITE" id="PS50110">
    <property type="entry name" value="RESPONSE_REGULATORY"/>
    <property type="match status" value="1"/>
</dbReference>
<dbReference type="Gene3D" id="3.40.50.2300">
    <property type="match status" value="1"/>
</dbReference>
<evidence type="ECO:0000256" key="4">
    <source>
        <dbReference type="ARBA" id="ARBA00023012"/>
    </source>
</evidence>
<name>A0A920D1R9_9BACL</name>
<dbReference type="GO" id="GO:0003700">
    <property type="term" value="F:DNA-binding transcription factor activity"/>
    <property type="evidence" value="ECO:0007669"/>
    <property type="project" value="InterPro"/>
</dbReference>
<evidence type="ECO:0000256" key="2">
    <source>
        <dbReference type="ARBA" id="ARBA00022490"/>
    </source>
</evidence>
<dbReference type="RefSeq" id="WP_213519864.1">
    <property type="nucleotide sequence ID" value="NZ_BOSE01000013.1"/>
</dbReference>
<dbReference type="SUPFAM" id="SSF46689">
    <property type="entry name" value="Homeodomain-like"/>
    <property type="match status" value="2"/>
</dbReference>
<evidence type="ECO:0000256" key="7">
    <source>
        <dbReference type="ARBA" id="ARBA00023163"/>
    </source>
</evidence>
<dbReference type="PANTHER" id="PTHR42713:SF3">
    <property type="entry name" value="TRANSCRIPTIONAL REGULATORY PROTEIN HPTR"/>
    <property type="match status" value="1"/>
</dbReference>
<evidence type="ECO:0000256" key="5">
    <source>
        <dbReference type="ARBA" id="ARBA00023015"/>
    </source>
</evidence>
<dbReference type="SMART" id="SM00448">
    <property type="entry name" value="REC"/>
    <property type="match status" value="1"/>
</dbReference>
<keyword evidence="3 8" id="KW-0597">Phosphoprotein</keyword>
<dbReference type="Gene3D" id="1.10.10.60">
    <property type="entry name" value="Homeodomain-like"/>
    <property type="match status" value="2"/>
</dbReference>
<dbReference type="InterPro" id="IPR051552">
    <property type="entry name" value="HptR"/>
</dbReference>
<keyword evidence="12" id="KW-1185">Reference proteome</keyword>
<dbReference type="SMART" id="SM00342">
    <property type="entry name" value="HTH_ARAC"/>
    <property type="match status" value="1"/>
</dbReference>
<dbReference type="PANTHER" id="PTHR42713">
    <property type="entry name" value="HISTIDINE KINASE-RELATED"/>
    <property type="match status" value="1"/>
</dbReference>
<keyword evidence="6" id="KW-0238">DNA-binding</keyword>
<dbReference type="EMBL" id="BOSE01000013">
    <property type="protein sequence ID" value="GIP19209.1"/>
    <property type="molecule type" value="Genomic_DNA"/>
</dbReference>
<dbReference type="Pfam" id="PF00072">
    <property type="entry name" value="Response_reg"/>
    <property type="match status" value="1"/>
</dbReference>
<reference evidence="11" key="1">
    <citation type="submission" date="2021-03" db="EMBL/GenBank/DDBJ databases">
        <title>Antimicrobial resistance genes in bacteria isolated from Japanese honey, and their potential for conferring macrolide and lincosamide resistance in the American foulbrood pathogen Paenibacillus larvae.</title>
        <authorList>
            <person name="Okamoto M."/>
            <person name="Kumagai M."/>
            <person name="Kanamori H."/>
            <person name="Takamatsu D."/>
        </authorList>
    </citation>
    <scope>NUCLEOTIDE SEQUENCE</scope>
    <source>
        <strain evidence="11">J40TS1</strain>
    </source>
</reference>
<sequence length="391" mass="45816">MWKLLVVEDESIVRMGLKYMLDWEKQGIAWQAEAASGDQALDIIKQERIDIVLTDIQMPGMNGLELAKEINRLNQNIKIIFLSSYDSFAYAKEALRLGCIDYLHKPTMDEQELQQAFSKVVTMLEESHENKQPAVAPRDNSSLLRLLDSYTFPHDLSCLGPHMQELQNGFWLVNFRRRDDAVKEKESNSELRFISLKHLIEEYVMKTWGGLVFHREQREIIWLAPAKPKLDETSLDRAKYLEGIKQKMLELLNMIVMYSESRLFYDVNELPDAYMETLMKLPVNEQSDNFVARRAKEFIDAHLLEELNLSLVASRIHVSPSYLSRIFMREIGENFSDYMIRNKIEYAQRLLRESSMKVYEIAAAVGYMNPHYFSKLFKERTGMTPLDYRNR</sequence>
<evidence type="ECO:0000259" key="10">
    <source>
        <dbReference type="PROSITE" id="PS50110"/>
    </source>
</evidence>
<comment type="caution">
    <text evidence="11">The sequence shown here is derived from an EMBL/GenBank/DDBJ whole genome shotgun (WGS) entry which is preliminary data.</text>
</comment>
<dbReference type="PROSITE" id="PS01124">
    <property type="entry name" value="HTH_ARAC_FAMILY_2"/>
    <property type="match status" value="1"/>
</dbReference>
<dbReference type="SUPFAM" id="SSF52172">
    <property type="entry name" value="CheY-like"/>
    <property type="match status" value="1"/>
</dbReference>
<dbReference type="InterPro" id="IPR018062">
    <property type="entry name" value="HTH_AraC-typ_CS"/>
</dbReference>